<organism evidence="1 2">
    <name type="scientific">Schaalia odontolytica</name>
    <dbReference type="NCBI Taxonomy" id="1660"/>
    <lineage>
        <taxon>Bacteria</taxon>
        <taxon>Bacillati</taxon>
        <taxon>Actinomycetota</taxon>
        <taxon>Actinomycetes</taxon>
        <taxon>Actinomycetales</taxon>
        <taxon>Actinomycetaceae</taxon>
        <taxon>Schaalia</taxon>
    </lineage>
</organism>
<accession>A0A2X0VM92</accession>
<sequence length="54" mass="5728">MGSLRRVSADNDPQLARALIACLHEAGAIHWVSPASVLCDESSNVIVLRVIASN</sequence>
<evidence type="ECO:0000313" key="2">
    <source>
        <dbReference type="Proteomes" id="UP000250192"/>
    </source>
</evidence>
<keyword evidence="2" id="KW-1185">Reference proteome</keyword>
<reference evidence="1 2" key="1">
    <citation type="submission" date="2018-06" db="EMBL/GenBank/DDBJ databases">
        <authorList>
            <consortium name="Pathogen Informatics"/>
            <person name="Doyle S."/>
        </authorList>
    </citation>
    <scope>NUCLEOTIDE SEQUENCE [LARGE SCALE GENOMIC DNA]</scope>
    <source>
        <strain evidence="1 2">NCTC9935</strain>
    </source>
</reference>
<gene>
    <name evidence="1" type="ORF">NCTC9935_00441</name>
</gene>
<protein>
    <submittedName>
        <fullName evidence="1">Uncharacterized protein</fullName>
    </submittedName>
</protein>
<dbReference type="EMBL" id="UAPR01000001">
    <property type="protein sequence ID" value="SPT54891.1"/>
    <property type="molecule type" value="Genomic_DNA"/>
</dbReference>
<dbReference type="AlphaFoldDB" id="A0A2X0VM92"/>
<proteinExistence type="predicted"/>
<dbReference type="Proteomes" id="UP000250192">
    <property type="component" value="Unassembled WGS sequence"/>
</dbReference>
<name>A0A2X0VM92_9ACTO</name>
<evidence type="ECO:0000313" key="1">
    <source>
        <dbReference type="EMBL" id="SPT54891.1"/>
    </source>
</evidence>